<feature type="compositionally biased region" description="Low complexity" evidence="1">
    <location>
        <begin position="110"/>
        <end position="126"/>
    </location>
</feature>
<dbReference type="AlphaFoldDB" id="A0A7J6JVT0"/>
<name>A0A7J6JVT0_TOXGO</name>
<evidence type="ECO:0000313" key="2">
    <source>
        <dbReference type="EMBL" id="KAF4639293.1"/>
    </source>
</evidence>
<evidence type="ECO:0000256" key="1">
    <source>
        <dbReference type="SAM" id="MobiDB-lite"/>
    </source>
</evidence>
<reference evidence="2 3" key="1">
    <citation type="submission" date="2020-03" db="EMBL/GenBank/DDBJ databases">
        <title>Genome sequence of Toxoplasma gondii RH-88 strain.</title>
        <authorList>
            <person name="Lorenzi H.A."/>
            <person name="Venepally P."/>
            <person name="Rozenberg A."/>
            <person name="Sibley D."/>
        </authorList>
    </citation>
    <scope>NUCLEOTIDE SEQUENCE [LARGE SCALE GENOMIC DNA]</scope>
    <source>
        <strain evidence="2 3">RH-88</strain>
    </source>
</reference>
<keyword evidence="3" id="KW-1185">Reference proteome</keyword>
<evidence type="ECO:0000313" key="3">
    <source>
        <dbReference type="Proteomes" id="UP000557509"/>
    </source>
</evidence>
<gene>
    <name evidence="2" type="ORF">TGRH88_050650</name>
</gene>
<proteinExistence type="predicted"/>
<organism evidence="2 3">
    <name type="scientific">Toxoplasma gondii</name>
    <dbReference type="NCBI Taxonomy" id="5811"/>
    <lineage>
        <taxon>Eukaryota</taxon>
        <taxon>Sar</taxon>
        <taxon>Alveolata</taxon>
        <taxon>Apicomplexa</taxon>
        <taxon>Conoidasida</taxon>
        <taxon>Coccidia</taxon>
        <taxon>Eucoccidiorida</taxon>
        <taxon>Eimeriorina</taxon>
        <taxon>Sarcocystidae</taxon>
        <taxon>Toxoplasma</taxon>
    </lineage>
</organism>
<dbReference type="EMBL" id="JAAUHK010000196">
    <property type="protein sequence ID" value="KAF4639293.1"/>
    <property type="molecule type" value="Genomic_DNA"/>
</dbReference>
<accession>A0A7J6JVT0</accession>
<comment type="caution">
    <text evidence="2">The sequence shown here is derived from an EMBL/GenBank/DDBJ whole genome shotgun (WGS) entry which is preliminary data.</text>
</comment>
<dbReference type="Proteomes" id="UP000557509">
    <property type="component" value="Unassembled WGS sequence"/>
</dbReference>
<dbReference type="VEuPathDB" id="ToxoDB:TGME49_311155"/>
<sequence length="166" mass="18198">MSIPLASILCGVWRSGKWKVAGVLERGKRPACLQFPRPTTQLTSFTIRKMAHLLRLFNAFLQQQLSATVYSFLVNNHTFQNFAVHSSRKAAELKAQVTRSVEDAVKQAVAGNARPSSSSNSSFSSPRGRREGEGSDPGKLFLTDGKAGEAASARGFFSDLKKRFFS</sequence>
<feature type="region of interest" description="Disordered" evidence="1">
    <location>
        <begin position="108"/>
        <end position="145"/>
    </location>
</feature>
<protein>
    <submittedName>
        <fullName evidence="2">Uncharacterized protein</fullName>
    </submittedName>
</protein>